<dbReference type="InterPro" id="IPR043141">
    <property type="entry name" value="Ribosomal_uL10-like_sf"/>
</dbReference>
<gene>
    <name evidence="2" type="primary">orf180</name>
    <name evidence="2" type="ORF">CH29B_m038</name>
</gene>
<keyword evidence="2" id="KW-0496">Mitochondrion</keyword>
<protein>
    <recommendedName>
        <fullName evidence="3">50S ribosomal protein L10</fullName>
    </recommendedName>
</protein>
<evidence type="ECO:0008006" key="3">
    <source>
        <dbReference type="Google" id="ProtNLM"/>
    </source>
</evidence>
<sequence length="180" mass="21406">MINHKKKINKIKTQNFLDDFSIKFLLQHNNFTVKDWSDFRKKIQEISDNSVEILNIKNSLLKKSLLTFHDKELFKNLCQGPNFLIGCKNHNKLKPIFTFLNSNSKLVFISCFYKDQLLTHLDLEILLKTDFSIYSNFTQIIEKQTDLFNTLDYHLKMHPLFMIQSNSIQILEFLKQSKNK</sequence>
<dbReference type="SUPFAM" id="SSF160369">
    <property type="entry name" value="Ribosomal protein L10-like"/>
    <property type="match status" value="1"/>
</dbReference>
<comment type="similarity">
    <text evidence="1">Belongs to the universal ribosomal protein uL10 family.</text>
</comment>
<reference evidence="2" key="1">
    <citation type="journal article" date="2014" name="BMC Genomics">
        <title>Plastid and mitochondrion genomic sequences from Arctic Chlorella sp. ArM0029B.</title>
        <authorList>
            <person name="Jeong H."/>
            <person name="Lim J.M."/>
            <person name="Park J."/>
            <person name="Sim Y.M."/>
            <person name="Choi H.G."/>
            <person name="Lee J."/>
            <person name="Jeong W.J."/>
        </authorList>
    </citation>
    <scope>NUCLEOTIDE SEQUENCE</scope>
    <source>
        <strain evidence="2">ArM0029B</strain>
    </source>
</reference>
<evidence type="ECO:0000256" key="1">
    <source>
        <dbReference type="ARBA" id="ARBA00008889"/>
    </source>
</evidence>
<dbReference type="Pfam" id="PF00466">
    <property type="entry name" value="Ribosomal_L10"/>
    <property type="match status" value="1"/>
</dbReference>
<dbReference type="EMBL" id="KF554428">
    <property type="protein sequence ID" value="AGZ19408.1"/>
    <property type="molecule type" value="Genomic_DNA"/>
</dbReference>
<accession>U5U521</accession>
<dbReference type="InterPro" id="IPR001790">
    <property type="entry name" value="Ribosomal_uL10"/>
</dbReference>
<dbReference type="AlphaFoldDB" id="U5U521"/>
<proteinExistence type="inferred from homology"/>
<evidence type="ECO:0000313" key="2">
    <source>
        <dbReference type="EMBL" id="AGZ19408.1"/>
    </source>
</evidence>
<geneLocation type="mitochondrion" evidence="2"/>
<name>U5U521_9CHLO</name>
<organism evidence="2">
    <name type="scientific">Chlorella sp. ArM0029B</name>
    <dbReference type="NCBI Taxonomy" id="1415603"/>
    <lineage>
        <taxon>Eukaryota</taxon>
        <taxon>Viridiplantae</taxon>
        <taxon>Chlorophyta</taxon>
        <taxon>core chlorophytes</taxon>
        <taxon>Trebouxiophyceae</taxon>
        <taxon>Chlorellales</taxon>
        <taxon>Chlorellaceae</taxon>
        <taxon>Chlorella clade</taxon>
        <taxon>Chlorella</taxon>
    </lineage>
</organism>
<dbReference type="Gene3D" id="3.30.70.1730">
    <property type="match status" value="1"/>
</dbReference>